<sequence>MSSTSTPHASAVAACFDADMESITRRLLTRCFGRPSGPLGRLGGWLMAHGNAATEHHAVALAAPAEQEVVLVIGPGPGVGLAAAAERSAHVIGIDPSEVMRAMARRRCAPLITRGRLRLSPGTAARTGRPDASVDVVISVNNLQLWPDVPAALAELHRVLRPGGRLLLSTHEKWLPTDLTTLAATAHAAGFGSVRTWTWEPPTRITPTAALLSAVRP</sequence>
<comment type="caution">
    <text evidence="2">The sequence shown here is derived from an EMBL/GenBank/DDBJ whole genome shotgun (WGS) entry which is preliminary data.</text>
</comment>
<dbReference type="GO" id="GO:0032259">
    <property type="term" value="P:methylation"/>
    <property type="evidence" value="ECO:0007669"/>
    <property type="project" value="UniProtKB-KW"/>
</dbReference>
<dbReference type="AlphaFoldDB" id="A0A4Y3VUX4"/>
<dbReference type="GO" id="GO:0008757">
    <property type="term" value="F:S-adenosylmethionine-dependent methyltransferase activity"/>
    <property type="evidence" value="ECO:0007669"/>
    <property type="project" value="InterPro"/>
</dbReference>
<dbReference type="Pfam" id="PF08241">
    <property type="entry name" value="Methyltransf_11"/>
    <property type="match status" value="1"/>
</dbReference>
<protein>
    <submittedName>
        <fullName evidence="2">Methyltransferase</fullName>
    </submittedName>
</protein>
<evidence type="ECO:0000313" key="3">
    <source>
        <dbReference type="Proteomes" id="UP000317881"/>
    </source>
</evidence>
<reference evidence="2 3" key="1">
    <citation type="submission" date="2019-06" db="EMBL/GenBank/DDBJ databases">
        <title>Whole genome shotgun sequence of Streptomyces spinoverrucosus NBRC 14228.</title>
        <authorList>
            <person name="Hosoyama A."/>
            <person name="Uohara A."/>
            <person name="Ohji S."/>
            <person name="Ichikawa N."/>
        </authorList>
    </citation>
    <scope>NUCLEOTIDE SEQUENCE [LARGE SCALE GENOMIC DNA]</scope>
    <source>
        <strain evidence="2 3">NBRC 14228</strain>
    </source>
</reference>
<name>A0A4Y3VUX4_9ACTN</name>
<dbReference type="InterPro" id="IPR013216">
    <property type="entry name" value="Methyltransf_11"/>
</dbReference>
<keyword evidence="2" id="KW-0489">Methyltransferase</keyword>
<keyword evidence="2" id="KW-0808">Transferase</keyword>
<organism evidence="2 3">
    <name type="scientific">Streptomyces spinoverrucosus</name>
    <dbReference type="NCBI Taxonomy" id="284043"/>
    <lineage>
        <taxon>Bacteria</taxon>
        <taxon>Bacillati</taxon>
        <taxon>Actinomycetota</taxon>
        <taxon>Actinomycetes</taxon>
        <taxon>Kitasatosporales</taxon>
        <taxon>Streptomycetaceae</taxon>
        <taxon>Streptomyces</taxon>
    </lineage>
</organism>
<dbReference type="InterPro" id="IPR029063">
    <property type="entry name" value="SAM-dependent_MTases_sf"/>
</dbReference>
<evidence type="ECO:0000259" key="1">
    <source>
        <dbReference type="Pfam" id="PF08241"/>
    </source>
</evidence>
<accession>A0A4Y3VUX4</accession>
<keyword evidence="3" id="KW-1185">Reference proteome</keyword>
<gene>
    <name evidence="2" type="ORF">SSP24_71150</name>
</gene>
<dbReference type="Proteomes" id="UP000317881">
    <property type="component" value="Unassembled WGS sequence"/>
</dbReference>
<dbReference type="EMBL" id="BJND01000072">
    <property type="protein sequence ID" value="GEC09460.1"/>
    <property type="molecule type" value="Genomic_DNA"/>
</dbReference>
<dbReference type="CDD" id="cd02440">
    <property type="entry name" value="AdoMet_MTases"/>
    <property type="match status" value="1"/>
</dbReference>
<dbReference type="PANTHER" id="PTHR42912">
    <property type="entry name" value="METHYLTRANSFERASE"/>
    <property type="match status" value="1"/>
</dbReference>
<dbReference type="Gene3D" id="3.40.50.150">
    <property type="entry name" value="Vaccinia Virus protein VP39"/>
    <property type="match status" value="1"/>
</dbReference>
<evidence type="ECO:0000313" key="2">
    <source>
        <dbReference type="EMBL" id="GEC09460.1"/>
    </source>
</evidence>
<proteinExistence type="predicted"/>
<dbReference type="InterPro" id="IPR050508">
    <property type="entry name" value="Methyltransf_Superfamily"/>
</dbReference>
<dbReference type="SUPFAM" id="SSF53335">
    <property type="entry name" value="S-adenosyl-L-methionine-dependent methyltransferases"/>
    <property type="match status" value="1"/>
</dbReference>
<feature type="domain" description="Methyltransferase type 11" evidence="1">
    <location>
        <begin position="72"/>
        <end position="167"/>
    </location>
</feature>